<dbReference type="Proteomes" id="UP000828390">
    <property type="component" value="Unassembled WGS sequence"/>
</dbReference>
<gene>
    <name evidence="3" type="ORF">DPMN_049713</name>
</gene>
<feature type="region of interest" description="Disordered" evidence="1">
    <location>
        <begin position="31"/>
        <end position="55"/>
    </location>
</feature>
<sequence>MGHCGNNLGFSIEVSVFALLKELSQQLERAHPDRVESHLNKIFSNTSPKNRQVES</sequence>
<dbReference type="Pfam" id="PF12627">
    <property type="entry name" value="PolyA_pol_RNAbd"/>
    <property type="match status" value="1"/>
</dbReference>
<evidence type="ECO:0000256" key="1">
    <source>
        <dbReference type="SAM" id="MobiDB-lite"/>
    </source>
</evidence>
<keyword evidence="4" id="KW-1185">Reference proteome</keyword>
<comment type="caution">
    <text evidence="3">The sequence shown here is derived from an EMBL/GenBank/DDBJ whole genome shotgun (WGS) entry which is preliminary data.</text>
</comment>
<dbReference type="InterPro" id="IPR032828">
    <property type="entry name" value="PolyA_RNA-bd"/>
</dbReference>
<dbReference type="EMBL" id="JAIWYP010000012">
    <property type="protein sequence ID" value="KAH3723915.1"/>
    <property type="molecule type" value="Genomic_DNA"/>
</dbReference>
<name>A0A9D4CEU2_DREPO</name>
<evidence type="ECO:0000313" key="4">
    <source>
        <dbReference type="Proteomes" id="UP000828390"/>
    </source>
</evidence>
<proteinExistence type="predicted"/>
<reference evidence="3" key="1">
    <citation type="journal article" date="2019" name="bioRxiv">
        <title>The Genome of the Zebra Mussel, Dreissena polymorpha: A Resource for Invasive Species Research.</title>
        <authorList>
            <person name="McCartney M.A."/>
            <person name="Auch B."/>
            <person name="Kono T."/>
            <person name="Mallez S."/>
            <person name="Zhang Y."/>
            <person name="Obille A."/>
            <person name="Becker A."/>
            <person name="Abrahante J.E."/>
            <person name="Garbe J."/>
            <person name="Badalamenti J.P."/>
            <person name="Herman A."/>
            <person name="Mangelson H."/>
            <person name="Liachko I."/>
            <person name="Sullivan S."/>
            <person name="Sone E.D."/>
            <person name="Koren S."/>
            <person name="Silverstein K.A.T."/>
            <person name="Beckman K.B."/>
            <person name="Gohl D.M."/>
        </authorList>
    </citation>
    <scope>NUCLEOTIDE SEQUENCE</scope>
    <source>
        <strain evidence="3">Duluth1</strain>
        <tissue evidence="3">Whole animal</tissue>
    </source>
</reference>
<reference evidence="3" key="2">
    <citation type="submission" date="2020-11" db="EMBL/GenBank/DDBJ databases">
        <authorList>
            <person name="McCartney M.A."/>
            <person name="Auch B."/>
            <person name="Kono T."/>
            <person name="Mallez S."/>
            <person name="Becker A."/>
            <person name="Gohl D.M."/>
            <person name="Silverstein K.A.T."/>
            <person name="Koren S."/>
            <person name="Bechman K.B."/>
            <person name="Herman A."/>
            <person name="Abrahante J.E."/>
            <person name="Garbe J."/>
        </authorList>
    </citation>
    <scope>NUCLEOTIDE SEQUENCE</scope>
    <source>
        <strain evidence="3">Duluth1</strain>
        <tissue evidence="3">Whole animal</tissue>
    </source>
</reference>
<accession>A0A9D4CEU2</accession>
<evidence type="ECO:0000259" key="2">
    <source>
        <dbReference type="Pfam" id="PF12627"/>
    </source>
</evidence>
<dbReference type="AlphaFoldDB" id="A0A9D4CEU2"/>
<organism evidence="3 4">
    <name type="scientific">Dreissena polymorpha</name>
    <name type="common">Zebra mussel</name>
    <name type="synonym">Mytilus polymorpha</name>
    <dbReference type="NCBI Taxonomy" id="45954"/>
    <lineage>
        <taxon>Eukaryota</taxon>
        <taxon>Metazoa</taxon>
        <taxon>Spiralia</taxon>
        <taxon>Lophotrochozoa</taxon>
        <taxon>Mollusca</taxon>
        <taxon>Bivalvia</taxon>
        <taxon>Autobranchia</taxon>
        <taxon>Heteroconchia</taxon>
        <taxon>Euheterodonta</taxon>
        <taxon>Imparidentia</taxon>
        <taxon>Neoheterodontei</taxon>
        <taxon>Myida</taxon>
        <taxon>Dreissenoidea</taxon>
        <taxon>Dreissenidae</taxon>
        <taxon>Dreissena</taxon>
    </lineage>
</organism>
<feature type="domain" description="tRNA nucleotidyltransferase/poly(A) polymerase RNA and SrmB- binding" evidence="2">
    <location>
        <begin position="9"/>
        <end position="49"/>
    </location>
</feature>
<protein>
    <recommendedName>
        <fullName evidence="2">tRNA nucleotidyltransferase/poly(A) polymerase RNA and SrmB- binding domain-containing protein</fullName>
    </recommendedName>
</protein>
<feature type="compositionally biased region" description="Polar residues" evidence="1">
    <location>
        <begin position="42"/>
        <end position="55"/>
    </location>
</feature>
<evidence type="ECO:0000313" key="3">
    <source>
        <dbReference type="EMBL" id="KAH3723915.1"/>
    </source>
</evidence>